<name>A0A5N4AYH2_PHOPY</name>
<dbReference type="Proteomes" id="UP000327044">
    <property type="component" value="Unassembled WGS sequence"/>
</dbReference>
<accession>A0A5N4AYH2</accession>
<dbReference type="InParanoid" id="A0A5N4AYH2"/>
<dbReference type="AlphaFoldDB" id="A0A5N4AYH2"/>
<feature type="region of interest" description="Disordered" evidence="1">
    <location>
        <begin position="38"/>
        <end position="57"/>
    </location>
</feature>
<comment type="caution">
    <text evidence="2">The sequence shown here is derived from an EMBL/GenBank/DDBJ whole genome shotgun (WGS) entry which is preliminary data.</text>
</comment>
<evidence type="ECO:0000256" key="1">
    <source>
        <dbReference type="SAM" id="MobiDB-lite"/>
    </source>
</evidence>
<proteinExistence type="predicted"/>
<protein>
    <submittedName>
        <fullName evidence="2">Uncharacterized protein</fullName>
    </submittedName>
</protein>
<gene>
    <name evidence="2" type="ORF">PPYR_04598</name>
</gene>
<sequence>MRPFYLVVFTRLQCQDDGPKFLVAKVLIENLILMGQASSTKRKHPRNHKLKKKVGEDASENQVLEIYSNTDKNAEENELSLADSNNTQKDKLPAGVNVTQCDSFKGHTYRYDLVRAASTSAKIRARDPPKQSYRLSIQTFLNESLQPVKNTELNVHTHPEKQTNVENIFTVHTLTPRTCPEFKKISSFRPKKREYNSATPIQSKDLLKDRISSVSTVRDQNQCNCYSSIHGCNKSRLMIQALKRATGMLDEKSIMCDIHYDLQKERSEPDIPSTSSVVLLPSPSQPDLAKVQWEAIVPKLLTMPTNKVLYVVEIKNSKQRQCCNGNADQYIINGKIPQKHVFQTIEEKYEIGSTKILKYLEAKYRVQLKTLNQLLQMEPKQFILFLTKGVLTRPAVRRSAIKLPLDYNSFMDFFLSGV</sequence>
<dbReference type="EMBL" id="VVIM01000002">
    <property type="protein sequence ID" value="KAB0802412.1"/>
    <property type="molecule type" value="Genomic_DNA"/>
</dbReference>
<organism evidence="2 3">
    <name type="scientific">Photinus pyralis</name>
    <name type="common">Common eastern firefly</name>
    <name type="synonym">Lampyris pyralis</name>
    <dbReference type="NCBI Taxonomy" id="7054"/>
    <lineage>
        <taxon>Eukaryota</taxon>
        <taxon>Metazoa</taxon>
        <taxon>Ecdysozoa</taxon>
        <taxon>Arthropoda</taxon>
        <taxon>Hexapoda</taxon>
        <taxon>Insecta</taxon>
        <taxon>Pterygota</taxon>
        <taxon>Neoptera</taxon>
        <taxon>Endopterygota</taxon>
        <taxon>Coleoptera</taxon>
        <taxon>Polyphaga</taxon>
        <taxon>Elateriformia</taxon>
        <taxon>Elateroidea</taxon>
        <taxon>Lampyridae</taxon>
        <taxon>Lampyrinae</taxon>
        <taxon>Photinus</taxon>
    </lineage>
</organism>
<keyword evidence="3" id="KW-1185">Reference proteome</keyword>
<reference evidence="2 3" key="1">
    <citation type="journal article" date="2018" name="Elife">
        <title>Firefly genomes illuminate parallel origins of bioluminescence in beetles.</title>
        <authorList>
            <person name="Fallon T.R."/>
            <person name="Lower S.E."/>
            <person name="Chang C.H."/>
            <person name="Bessho-Uehara M."/>
            <person name="Martin G.J."/>
            <person name="Bewick A.J."/>
            <person name="Behringer M."/>
            <person name="Debat H.J."/>
            <person name="Wong I."/>
            <person name="Day J.C."/>
            <person name="Suvorov A."/>
            <person name="Silva C.J."/>
            <person name="Stanger-Hall K.F."/>
            <person name="Hall D.W."/>
            <person name="Schmitz R.J."/>
            <person name="Nelson D.R."/>
            <person name="Lewis S.M."/>
            <person name="Shigenobu S."/>
            <person name="Bybee S.M."/>
            <person name="Larracuente A.M."/>
            <person name="Oba Y."/>
            <person name="Weng J.K."/>
        </authorList>
    </citation>
    <scope>NUCLEOTIDE SEQUENCE [LARGE SCALE GENOMIC DNA]</scope>
    <source>
        <strain evidence="2">1611_PpyrPB1</strain>
        <tissue evidence="2">Whole body</tissue>
    </source>
</reference>
<evidence type="ECO:0000313" key="3">
    <source>
        <dbReference type="Proteomes" id="UP000327044"/>
    </source>
</evidence>
<evidence type="ECO:0000313" key="2">
    <source>
        <dbReference type="EMBL" id="KAB0802412.1"/>
    </source>
</evidence>
<feature type="compositionally biased region" description="Basic residues" evidence="1">
    <location>
        <begin position="40"/>
        <end position="52"/>
    </location>
</feature>